<dbReference type="SUPFAM" id="SSF52151">
    <property type="entry name" value="FabD/lysophospholipase-like"/>
    <property type="match status" value="2"/>
</dbReference>
<feature type="active site" description="Proton donor; for dehydratase activity" evidence="5">
    <location>
        <position position="1526"/>
    </location>
</feature>
<dbReference type="InterPro" id="IPR036736">
    <property type="entry name" value="ACP-like_sf"/>
</dbReference>
<dbReference type="PROSITE" id="PS50075">
    <property type="entry name" value="CARRIER"/>
    <property type="match status" value="3"/>
</dbReference>
<keyword evidence="2" id="KW-0597">Phosphoprotein</keyword>
<dbReference type="Pfam" id="PF21089">
    <property type="entry name" value="PKS_DH_N"/>
    <property type="match status" value="1"/>
</dbReference>
<name>A0A1L3MZ62_9AGAM</name>
<dbReference type="GO" id="GO:0004315">
    <property type="term" value="F:3-oxoacyl-[acyl-carrier-protein] synthase activity"/>
    <property type="evidence" value="ECO:0007669"/>
    <property type="project" value="InterPro"/>
</dbReference>
<protein>
    <submittedName>
        <fullName evidence="9">PKS2</fullName>
    </submittedName>
</protein>
<keyword evidence="1" id="KW-0596">Phosphopantetheine</keyword>
<dbReference type="Pfam" id="PF16073">
    <property type="entry name" value="SAT"/>
    <property type="match status" value="1"/>
</dbReference>
<organism evidence="9">
    <name type="scientific">Agaricomycetes sp</name>
    <dbReference type="NCBI Taxonomy" id="1709932"/>
    <lineage>
        <taxon>Eukaryota</taxon>
        <taxon>Fungi</taxon>
        <taxon>Dikarya</taxon>
        <taxon>Basidiomycota</taxon>
        <taxon>Agaricomycotina</taxon>
        <taxon>Agaricomycetes</taxon>
    </lineage>
</organism>
<dbReference type="InterPro" id="IPR020841">
    <property type="entry name" value="PKS_Beta-ketoAc_synthase_dom"/>
</dbReference>
<dbReference type="InterPro" id="IPR016039">
    <property type="entry name" value="Thiolase-like"/>
</dbReference>
<dbReference type="Pfam" id="PF00109">
    <property type="entry name" value="ketoacyl-synt"/>
    <property type="match status" value="1"/>
</dbReference>
<dbReference type="PANTHER" id="PTHR43775">
    <property type="entry name" value="FATTY ACID SYNTHASE"/>
    <property type="match status" value="1"/>
</dbReference>
<keyword evidence="3" id="KW-0808">Transferase</keyword>
<dbReference type="InterPro" id="IPR014030">
    <property type="entry name" value="Ketoacyl_synth_N"/>
</dbReference>
<proteinExistence type="predicted"/>
<dbReference type="SMART" id="SM00827">
    <property type="entry name" value="PKS_AT"/>
    <property type="match status" value="1"/>
</dbReference>
<dbReference type="Pfam" id="PF00550">
    <property type="entry name" value="PP-binding"/>
    <property type="match status" value="3"/>
</dbReference>
<dbReference type="SUPFAM" id="SSF55048">
    <property type="entry name" value="Probable ACP-binding domain of malonyl-CoA ACP transacylase"/>
    <property type="match status" value="1"/>
</dbReference>
<dbReference type="InterPro" id="IPR014031">
    <property type="entry name" value="Ketoacyl_synth_C"/>
</dbReference>
<sequence length="2232" mass="240081">MLSVFQTHCHNVPLFAGQGSYAMDSQETRSYALEDAIAPAGSILLSACHSVFLADLSSVSSIERASINLHPSDFTTPQSLVSLHSKEHYQANPIVSGMALFLIQTLRYLAHVEASSSSHSSDFISLLQKNQKHSLGVLGFSSGLLPATVVATSSDTLEYINNAVQAFRVAFWIGLRTQLYNQTASDGFFVVHGESPLPWSLVFVGLGKEAANNAISQFSSSQPEGTPQLYVTADLGDSCVTISGRPDVLFTFSTSQNHPGVVHRTLINSLYHSPAHLEGTRDKVLRDLSTHNVAFPSFSDIKTPLRSTFTGDILTQENHGSLLETVVDMILTQPILWTNVVSKLVDASPKAGDIRLLNFGPGTGLTRYIEKSFSPRRIISQDLSIPPPSSSKTAIHAQEPIAIVGMAVDMPGAPNTARLWDILEKGLDTISEIPESRFKVSDYGPSNNNAKRSMKAHTGNFIDGPDAFDNRFFNISPREARSMDPQQRILLHTAYEALEDSGYVPDSSMTNDPSTFGCYIGSATEDYVHNLRNDIDVYYSTGTLRAFLSGRISYALKLSGPSIVTDTACSSSIVAIYQACRSLMNRDCNAALAGGVNVITSPDMFFGLDRAHFLSPTGQCKAFDASADGYSRSEGCGVFVLKRLADALDENDHIYGVIRGIEVNQSGLAHSITHPHAPTQSSLFKQLLARSGVDATRVNVVEAHGTGTQAGDPNELESIRSIFAVNRPDNDPLHITSVKANIGHLEAASGAAALAKLLLMLQYRTIPRQISLRNLNPKIETLASDNVVIDTVATSWDVVDPSLPRVAVINNFGAAGSNSTLMLEEFIPTVNASPPPSEVSFVFGFSAKTPQALDSHRSQYLTWLFGVGSQDLRFADIAYTTTARRQLFSHRLAVSASSREELKEKLAAAPAKVVEGGQGKVAFVFSGQGGQYMGMGSSLYKFCPIFRATIDQCHTYLVGAGFPGILPIITSSAGLSSMEELEMYQAAVFSLEYALSQLWISWGVVPDVLIGHSLGEYTAQVIAGVLSLKGALTIVATRVRLMVQKCALGSTGMLAIHLGSEKVADILSASSKFSSASISCYNSVTDSVVSGPIDQLKALKAQLDAEVKCKSALLTVPFGYHSVAMEPLLATLTQVASGVTIRPPTIPVVSNVLGQVVTPGDDSVFTPEYYARHCAEPVLFDKGISDLLAIPDLQCITAWIEIGPHPTTLPMLKSHPSIEGASLLLASLRKKQDDFVTLSSSLSQLYTSTIPVQWRQVFSHVPVTVVSLPAYPFSKNKFWVQYEEDPSAPVATATISTPSVSLVENFSMLCSWSQFPSVENGRVAIYETPISLLASSILGHTVGDHPLCPASVYHELVLAGAESARTHLQFSFNDRYVALRAVNYEKPLIFREGEERTVKTTVTLEHDGKGIFSVASQVGGGAEAVHCFGKLKFASITETSSKFQRLSPVLSRQIASIASVKDEDAQTITTRTAYEIIFPRVVTYSKEYHTMKALTVSGDGMDGYSLVSLPQDYDRGKFVVHPVFMDTMLHVAGFVANMQGEANDAFICTKADTVNVIPSLIDNDATYGVLISNAWVESEGVMVADATAIEIKGRKRIVAQLKGMHFRKVRLDRLKRGLALAGGLSAPAPAPKRTGFALPSNPAAPSNTLALTSVPPPRTSASHVAHSSDVLKEVTQIINTTCGVSIIDANASLADYGVDSLMSIEIFGKLHDAFPTITLDRTALSHADTVEQIVDIICEGSPVSSIDTPTATSALPTPPIGSSALGTPVSVNILTEVTRIIWETCNLDPSSLNPDVQLDTFGVDSLMSIEIFSKLQTSFLGVPLDATSLAHCNTISEIVHYIEDGRGPIAQPSHSGISEVIPSLSSGETTAVESPNAANAVLLEPGVKAALARVLSMSVDDIGDNQDLPSLGLDSLSAIEVHHDLEKLYSVSLPLDSFFTKRTASAVEALITSLLPKAVTKRIQRIPQENLDAKLQSFVKALSLDTVPVPIQSSSVSDKAPIFLIHDGSGLVHYIRRLSSLDRDVWGVHNPHFMTKHPWVCVEDMAAEYASYATSAASSKPLILGGWSFGGVVAFEAARQLMCSGVSVKGVVLIDSPAPVNHVPLSGKLLDAVTKLEMTGSRHDVARFVKSQFSMNSRMLGQYKPSSTDGPFPRLVLLRCTESFNPPGVDDVPAWLADRGDLEKLVVAWEGLVGAPVKTLDVPGNHFQPFHSENVGVLSKRISEACVYLESL</sequence>
<evidence type="ECO:0000259" key="7">
    <source>
        <dbReference type="PROSITE" id="PS52004"/>
    </source>
</evidence>
<accession>A0A1L3MZ62</accession>
<dbReference type="Gene3D" id="3.30.70.3290">
    <property type="match status" value="1"/>
</dbReference>
<dbReference type="InterPro" id="IPR020802">
    <property type="entry name" value="TesA-like"/>
</dbReference>
<dbReference type="Gene3D" id="3.40.366.10">
    <property type="entry name" value="Malonyl-Coenzyme A Acyl Carrier Protein, domain 2"/>
    <property type="match status" value="3"/>
</dbReference>
<dbReference type="GO" id="GO:0004312">
    <property type="term" value="F:fatty acid synthase activity"/>
    <property type="evidence" value="ECO:0007669"/>
    <property type="project" value="TreeGrafter"/>
</dbReference>
<dbReference type="SMART" id="SM00824">
    <property type="entry name" value="PKS_TE"/>
    <property type="match status" value="1"/>
</dbReference>
<dbReference type="CDD" id="cd00833">
    <property type="entry name" value="PKS"/>
    <property type="match status" value="1"/>
</dbReference>
<evidence type="ECO:0000256" key="4">
    <source>
        <dbReference type="ARBA" id="ARBA00023026"/>
    </source>
</evidence>
<feature type="region of interest" description="C-terminal hotdog fold" evidence="5">
    <location>
        <begin position="1465"/>
        <end position="1615"/>
    </location>
</feature>
<dbReference type="GO" id="GO:0006633">
    <property type="term" value="P:fatty acid biosynthetic process"/>
    <property type="evidence" value="ECO:0007669"/>
    <property type="project" value="InterPro"/>
</dbReference>
<dbReference type="InterPro" id="IPR020806">
    <property type="entry name" value="PKS_PP-bd"/>
</dbReference>
<feature type="domain" description="Carrier" evidence="6">
    <location>
        <begin position="1771"/>
        <end position="1846"/>
    </location>
</feature>
<dbReference type="Pfam" id="PF22621">
    <property type="entry name" value="CurL-like_PKS_C"/>
    <property type="match status" value="1"/>
</dbReference>
<dbReference type="InterPro" id="IPR001031">
    <property type="entry name" value="Thioesterase"/>
</dbReference>
<dbReference type="InterPro" id="IPR032088">
    <property type="entry name" value="SAT"/>
</dbReference>
<dbReference type="InterPro" id="IPR029058">
    <property type="entry name" value="AB_hydrolase_fold"/>
</dbReference>
<evidence type="ECO:0000256" key="3">
    <source>
        <dbReference type="ARBA" id="ARBA00022679"/>
    </source>
</evidence>
<dbReference type="PROSITE" id="PS52019">
    <property type="entry name" value="PKS_MFAS_DH"/>
    <property type="match status" value="1"/>
</dbReference>
<gene>
    <name evidence="9" type="primary">pks2</name>
</gene>
<dbReference type="SUPFAM" id="SSF53901">
    <property type="entry name" value="Thiolase-like"/>
    <property type="match status" value="1"/>
</dbReference>
<dbReference type="SUPFAM" id="SSF53474">
    <property type="entry name" value="alpha/beta-Hydrolases"/>
    <property type="match status" value="1"/>
</dbReference>
<dbReference type="InterPro" id="IPR016035">
    <property type="entry name" value="Acyl_Trfase/lysoPLipase"/>
</dbReference>
<dbReference type="Pfam" id="PF14765">
    <property type="entry name" value="PS-DH"/>
    <property type="match status" value="1"/>
</dbReference>
<dbReference type="InterPro" id="IPR001227">
    <property type="entry name" value="Ac_transferase_dom_sf"/>
</dbReference>
<dbReference type="InterPro" id="IPR049551">
    <property type="entry name" value="PKS_DH_C"/>
</dbReference>
<feature type="region of interest" description="N-terminal hotdog fold" evidence="5">
    <location>
        <begin position="1308"/>
        <end position="1438"/>
    </location>
</feature>
<dbReference type="InterPro" id="IPR014043">
    <property type="entry name" value="Acyl_transferase_dom"/>
</dbReference>
<dbReference type="InterPro" id="IPR018201">
    <property type="entry name" value="Ketoacyl_synth_AS"/>
</dbReference>
<dbReference type="EMBL" id="KX853114">
    <property type="protein sequence ID" value="APH07628.1"/>
    <property type="molecule type" value="Genomic_DNA"/>
</dbReference>
<feature type="domain" description="PKS/mFAS DH" evidence="8">
    <location>
        <begin position="1308"/>
        <end position="1615"/>
    </location>
</feature>
<dbReference type="InterPro" id="IPR009081">
    <property type="entry name" value="PP-bd_ACP"/>
</dbReference>
<dbReference type="InterPro" id="IPR050091">
    <property type="entry name" value="PKS_NRPS_Biosynth_Enz"/>
</dbReference>
<dbReference type="Gene3D" id="3.40.47.10">
    <property type="match status" value="1"/>
</dbReference>
<dbReference type="GO" id="GO:0044550">
    <property type="term" value="P:secondary metabolite biosynthetic process"/>
    <property type="evidence" value="ECO:0007669"/>
    <property type="project" value="TreeGrafter"/>
</dbReference>
<dbReference type="InterPro" id="IPR049552">
    <property type="entry name" value="PKS_DH_N"/>
</dbReference>
<dbReference type="SUPFAM" id="SSF47336">
    <property type="entry name" value="ACP-like"/>
    <property type="match status" value="3"/>
</dbReference>
<evidence type="ECO:0000313" key="9">
    <source>
        <dbReference type="EMBL" id="APH07628.1"/>
    </source>
</evidence>
<feature type="domain" description="Ketosynthase family 3 (KS3)" evidence="7">
    <location>
        <begin position="398"/>
        <end position="825"/>
    </location>
</feature>
<dbReference type="InterPro" id="IPR016036">
    <property type="entry name" value="Malonyl_transacylase_ACP-bd"/>
</dbReference>
<dbReference type="SMART" id="SM00825">
    <property type="entry name" value="PKS_KS"/>
    <property type="match status" value="1"/>
</dbReference>
<dbReference type="PANTHER" id="PTHR43775:SF37">
    <property type="entry name" value="SI:DKEY-61P9.11"/>
    <property type="match status" value="1"/>
</dbReference>
<dbReference type="Pfam" id="PF00975">
    <property type="entry name" value="Thioesterase"/>
    <property type="match status" value="1"/>
</dbReference>
<evidence type="ECO:0000256" key="5">
    <source>
        <dbReference type="PROSITE-ProRule" id="PRU01363"/>
    </source>
</evidence>
<evidence type="ECO:0000256" key="2">
    <source>
        <dbReference type="ARBA" id="ARBA00022553"/>
    </source>
</evidence>
<reference evidence="9" key="1">
    <citation type="journal article" date="2016" name="Fungal Genet. Biol.">
        <title>Biochemical and genetic basis of orsellinic acid biosynthesis and prenylation in a stereaceous basidiomycete.</title>
        <authorList>
            <person name="Braesel J."/>
            <person name="Fricke J."/>
            <person name="Schwenk D."/>
            <person name="Hoffmeister D."/>
        </authorList>
    </citation>
    <scope>NUCLEOTIDE SEQUENCE</scope>
    <source>
        <strain evidence="9">BY1</strain>
    </source>
</reference>
<dbReference type="InterPro" id="IPR030918">
    <property type="entry name" value="PT_fungal_PKS"/>
</dbReference>
<dbReference type="PROSITE" id="PS00606">
    <property type="entry name" value="KS3_1"/>
    <property type="match status" value="1"/>
</dbReference>
<keyword evidence="4" id="KW-0843">Virulence</keyword>
<dbReference type="PROSITE" id="PS52004">
    <property type="entry name" value="KS3_2"/>
    <property type="match status" value="1"/>
</dbReference>
<dbReference type="InterPro" id="IPR049900">
    <property type="entry name" value="PKS_mFAS_DH"/>
</dbReference>
<dbReference type="Gene3D" id="3.40.50.1820">
    <property type="entry name" value="alpha/beta hydrolase"/>
    <property type="match status" value="1"/>
</dbReference>
<dbReference type="InterPro" id="IPR042104">
    <property type="entry name" value="PKS_dehydratase_sf"/>
</dbReference>
<dbReference type="NCBIfam" id="TIGR04532">
    <property type="entry name" value="PT_fungal_PKS"/>
    <property type="match status" value="1"/>
</dbReference>
<evidence type="ECO:0000259" key="8">
    <source>
        <dbReference type="PROSITE" id="PS52019"/>
    </source>
</evidence>
<evidence type="ECO:0000259" key="6">
    <source>
        <dbReference type="PROSITE" id="PS50075"/>
    </source>
</evidence>
<dbReference type="GO" id="GO:0031177">
    <property type="term" value="F:phosphopantetheine binding"/>
    <property type="evidence" value="ECO:0007669"/>
    <property type="project" value="InterPro"/>
</dbReference>
<dbReference type="Gene3D" id="3.10.129.110">
    <property type="entry name" value="Polyketide synthase dehydratase"/>
    <property type="match status" value="1"/>
</dbReference>
<dbReference type="Gene3D" id="1.10.1200.10">
    <property type="entry name" value="ACP-like"/>
    <property type="match status" value="3"/>
</dbReference>
<feature type="active site" description="Proton acceptor; for dehydratase activity" evidence="5">
    <location>
        <position position="1340"/>
    </location>
</feature>
<evidence type="ECO:0000256" key="1">
    <source>
        <dbReference type="ARBA" id="ARBA00022450"/>
    </source>
</evidence>
<dbReference type="Pfam" id="PF00698">
    <property type="entry name" value="Acyl_transf_1"/>
    <property type="match status" value="1"/>
</dbReference>
<dbReference type="Pfam" id="PF02801">
    <property type="entry name" value="Ketoacyl-synt_C"/>
    <property type="match status" value="1"/>
</dbReference>
<feature type="domain" description="Carrier" evidence="6">
    <location>
        <begin position="1881"/>
        <end position="1955"/>
    </location>
</feature>
<feature type="domain" description="Carrier" evidence="6">
    <location>
        <begin position="1665"/>
        <end position="1741"/>
    </location>
</feature>
<dbReference type="SMART" id="SM00823">
    <property type="entry name" value="PKS_PP"/>
    <property type="match status" value="3"/>
</dbReference>